<protein>
    <submittedName>
        <fullName evidence="1">Uncharacterized protein</fullName>
    </submittedName>
</protein>
<name>A0A0D0DK85_9AGAM</name>
<organism evidence="1 2">
    <name type="scientific">Paxillus rubicundulus Ve08.2h10</name>
    <dbReference type="NCBI Taxonomy" id="930991"/>
    <lineage>
        <taxon>Eukaryota</taxon>
        <taxon>Fungi</taxon>
        <taxon>Dikarya</taxon>
        <taxon>Basidiomycota</taxon>
        <taxon>Agaricomycotina</taxon>
        <taxon>Agaricomycetes</taxon>
        <taxon>Agaricomycetidae</taxon>
        <taxon>Boletales</taxon>
        <taxon>Paxilineae</taxon>
        <taxon>Paxillaceae</taxon>
        <taxon>Paxillus</taxon>
    </lineage>
</organism>
<dbReference type="AlphaFoldDB" id="A0A0D0DK85"/>
<accession>A0A0D0DK85</accession>
<dbReference type="OrthoDB" id="2687570at2759"/>
<evidence type="ECO:0000313" key="2">
    <source>
        <dbReference type="Proteomes" id="UP000054538"/>
    </source>
</evidence>
<keyword evidence="2" id="KW-1185">Reference proteome</keyword>
<dbReference type="HOGENOM" id="CLU_2352320_0_0_1"/>
<reference evidence="1 2" key="1">
    <citation type="submission" date="2014-04" db="EMBL/GenBank/DDBJ databases">
        <authorList>
            <consortium name="DOE Joint Genome Institute"/>
            <person name="Kuo A."/>
            <person name="Kohler A."/>
            <person name="Jargeat P."/>
            <person name="Nagy L.G."/>
            <person name="Floudas D."/>
            <person name="Copeland A."/>
            <person name="Barry K.W."/>
            <person name="Cichocki N."/>
            <person name="Veneault-Fourrey C."/>
            <person name="LaButti K."/>
            <person name="Lindquist E.A."/>
            <person name="Lipzen A."/>
            <person name="Lundell T."/>
            <person name="Morin E."/>
            <person name="Murat C."/>
            <person name="Sun H."/>
            <person name="Tunlid A."/>
            <person name="Henrissat B."/>
            <person name="Grigoriev I.V."/>
            <person name="Hibbett D.S."/>
            <person name="Martin F."/>
            <person name="Nordberg H.P."/>
            <person name="Cantor M.N."/>
            <person name="Hua S.X."/>
        </authorList>
    </citation>
    <scope>NUCLEOTIDE SEQUENCE [LARGE SCALE GENOMIC DNA]</scope>
    <source>
        <strain evidence="1 2">Ve08.2h10</strain>
    </source>
</reference>
<proteinExistence type="predicted"/>
<dbReference type="InParanoid" id="A0A0D0DK85"/>
<dbReference type="EMBL" id="KN825558">
    <property type="protein sequence ID" value="KIK86106.1"/>
    <property type="molecule type" value="Genomic_DNA"/>
</dbReference>
<feature type="non-terminal residue" evidence="1">
    <location>
        <position position="1"/>
    </location>
</feature>
<reference evidence="2" key="2">
    <citation type="submission" date="2015-01" db="EMBL/GenBank/DDBJ databases">
        <title>Evolutionary Origins and Diversification of the Mycorrhizal Mutualists.</title>
        <authorList>
            <consortium name="DOE Joint Genome Institute"/>
            <consortium name="Mycorrhizal Genomics Consortium"/>
            <person name="Kohler A."/>
            <person name="Kuo A."/>
            <person name="Nagy L.G."/>
            <person name="Floudas D."/>
            <person name="Copeland A."/>
            <person name="Barry K.W."/>
            <person name="Cichocki N."/>
            <person name="Veneault-Fourrey C."/>
            <person name="LaButti K."/>
            <person name="Lindquist E.A."/>
            <person name="Lipzen A."/>
            <person name="Lundell T."/>
            <person name="Morin E."/>
            <person name="Murat C."/>
            <person name="Riley R."/>
            <person name="Ohm R."/>
            <person name="Sun H."/>
            <person name="Tunlid A."/>
            <person name="Henrissat B."/>
            <person name="Grigoriev I.V."/>
            <person name="Hibbett D.S."/>
            <person name="Martin F."/>
        </authorList>
    </citation>
    <scope>NUCLEOTIDE SEQUENCE [LARGE SCALE GENOMIC DNA]</scope>
    <source>
        <strain evidence="2">Ve08.2h10</strain>
    </source>
</reference>
<gene>
    <name evidence="1" type="ORF">PAXRUDRAFT_152606</name>
</gene>
<evidence type="ECO:0000313" key="1">
    <source>
        <dbReference type="EMBL" id="KIK86106.1"/>
    </source>
</evidence>
<sequence length="97" mass="11138">AVPFEHIFWSGRESMSMQWNQIGHKLMEALQILKFSSRQGGGLKFTAGTSRSVQLKEMEMYADEQVKVPEDLSTVEIQPWVCHVSQMRKKLLADVIQ</sequence>
<dbReference type="Proteomes" id="UP000054538">
    <property type="component" value="Unassembled WGS sequence"/>
</dbReference>